<dbReference type="Pfam" id="PF07217">
    <property type="entry name" value="Het-C"/>
    <property type="match status" value="1"/>
</dbReference>
<feature type="compositionally biased region" description="Polar residues" evidence="1">
    <location>
        <begin position="657"/>
        <end position="667"/>
    </location>
</feature>
<protein>
    <submittedName>
        <fullName evidence="3">Uncharacterized protein</fullName>
    </submittedName>
</protein>
<organism evidence="3 4">
    <name type="scientific">Lepraria finkii</name>
    <dbReference type="NCBI Taxonomy" id="1340010"/>
    <lineage>
        <taxon>Eukaryota</taxon>
        <taxon>Fungi</taxon>
        <taxon>Dikarya</taxon>
        <taxon>Ascomycota</taxon>
        <taxon>Pezizomycotina</taxon>
        <taxon>Lecanoromycetes</taxon>
        <taxon>OSLEUM clade</taxon>
        <taxon>Lecanoromycetidae</taxon>
        <taxon>Lecanorales</taxon>
        <taxon>Lecanorineae</taxon>
        <taxon>Stereocaulaceae</taxon>
        <taxon>Lepraria</taxon>
    </lineage>
</organism>
<feature type="region of interest" description="Disordered" evidence="1">
    <location>
        <begin position="343"/>
        <end position="378"/>
    </location>
</feature>
<reference evidence="3 4" key="1">
    <citation type="submission" date="2024-09" db="EMBL/GenBank/DDBJ databases">
        <title>Rethinking Asexuality: The Enigmatic Case of Functional Sexual Genes in Lepraria (Stereocaulaceae).</title>
        <authorList>
            <person name="Doellman M."/>
            <person name="Sun Y."/>
            <person name="Barcenas-Pena A."/>
            <person name="Lumbsch H.T."/>
            <person name="Grewe F."/>
        </authorList>
    </citation>
    <scope>NUCLEOTIDE SEQUENCE [LARGE SCALE GENOMIC DNA]</scope>
    <source>
        <strain evidence="3 4">Grewe 0041</strain>
    </source>
</reference>
<feature type="region of interest" description="Disordered" evidence="1">
    <location>
        <begin position="566"/>
        <end position="593"/>
    </location>
</feature>
<evidence type="ECO:0000256" key="2">
    <source>
        <dbReference type="SAM" id="SignalP"/>
    </source>
</evidence>
<keyword evidence="4" id="KW-1185">Reference proteome</keyword>
<accession>A0ABR4BFL9</accession>
<gene>
    <name evidence="3" type="ORF">ABVK25_003484</name>
</gene>
<dbReference type="PANTHER" id="PTHR14905">
    <property type="entry name" value="NG37"/>
    <property type="match status" value="1"/>
</dbReference>
<evidence type="ECO:0000313" key="4">
    <source>
        <dbReference type="Proteomes" id="UP001590951"/>
    </source>
</evidence>
<feature type="region of interest" description="Disordered" evidence="1">
    <location>
        <begin position="657"/>
        <end position="753"/>
    </location>
</feature>
<evidence type="ECO:0000256" key="1">
    <source>
        <dbReference type="SAM" id="MobiDB-lite"/>
    </source>
</evidence>
<sequence>MGSLSLNFCAVLLAVVLLHSSPVAAFGAGNIASISKIEGHNWRHGDIEDMLKTIAFIKGHKWTSLMIKRVYFGNWLRDYSQAMDVGSLKGVQAGTIRILVWVLSFLSFGYATAEFEVTEERLGVYRPEEHIDNPKDYADNADARKFDPRLRPPVEQIELDIDPETGMKSYIANENLGIATSKGYVKFSFTRSIHFGRLYTSGVHGARGKEADLCEALRCLGQGLHCLEDFGAHTNYTELALREIGYRDVFPHCGSATKINLKGHLVFPLVTGTFGVVDFLHSVLGEATDHFAQTEVEQMDVALKDAEAQNSAGSRSTSGSQLSNMTSLLSQVPGAGDLARQAGDLQAQSAAQEQENRFAGPPGTEGGPPGPNIPGTNFDPYKTAASIYPILEFRDKVVKVMTATIEKIPGLEALVEKITNTLTLFVLSLLAPYIRPIINSVSKTLKEGSGGVIDASGKHQYEPWTDPHCSDPTHSLLSKDHFSNILNEPAGQVASTILQYVAPRIIYVWQHPDVSVEEVMNDITRVFHHPAIRDRHCELHNNMYNAVERWAHGRPDGGSSLNHLLGSDSVRHGKNHTVDASEQSHTHSHGGLPSSIPSNILPNMPSMPSTGNFFGAGSHSKTRDSLWEQIDTARDVGGFGTGGSVVSAEYIPGAFPSAQTQFDTTSPPTGPEFGGSSQPKLLAQQQYPGGQNPYLSYPPQDQQMYGQPPQWQQGYQGPPGGAYPPQGRYSPQPPGYGYTGDLPYGYDPNAPPL</sequence>
<dbReference type="Proteomes" id="UP001590951">
    <property type="component" value="Unassembled WGS sequence"/>
</dbReference>
<feature type="compositionally biased region" description="Basic and acidic residues" evidence="1">
    <location>
        <begin position="576"/>
        <end position="585"/>
    </location>
</feature>
<dbReference type="InterPro" id="IPR052577">
    <property type="entry name" value="VWA7"/>
</dbReference>
<feature type="compositionally biased region" description="Low complexity" evidence="1">
    <location>
        <begin position="697"/>
        <end position="716"/>
    </location>
</feature>
<dbReference type="PANTHER" id="PTHR14905:SF7">
    <property type="entry name" value="VON WILLEBRAND FACTOR A DOMAIN-CONTAINING PROTEIN 7"/>
    <property type="match status" value="1"/>
</dbReference>
<dbReference type="InterPro" id="IPR010816">
    <property type="entry name" value="Het-C"/>
</dbReference>
<feature type="compositionally biased region" description="Polar residues" evidence="1">
    <location>
        <begin position="675"/>
        <end position="689"/>
    </location>
</feature>
<keyword evidence="2" id="KW-0732">Signal</keyword>
<feature type="signal peptide" evidence="2">
    <location>
        <begin position="1"/>
        <end position="25"/>
    </location>
</feature>
<name>A0ABR4BFL9_9LECA</name>
<dbReference type="EMBL" id="JBHFEH010000008">
    <property type="protein sequence ID" value="KAL2056460.1"/>
    <property type="molecule type" value="Genomic_DNA"/>
</dbReference>
<evidence type="ECO:0000313" key="3">
    <source>
        <dbReference type="EMBL" id="KAL2056460.1"/>
    </source>
</evidence>
<feature type="chain" id="PRO_5045639535" evidence="2">
    <location>
        <begin position="26"/>
        <end position="753"/>
    </location>
</feature>
<comment type="caution">
    <text evidence="3">The sequence shown here is derived from an EMBL/GenBank/DDBJ whole genome shotgun (WGS) entry which is preliminary data.</text>
</comment>
<proteinExistence type="predicted"/>